<feature type="transmembrane region" description="Helical" evidence="1">
    <location>
        <begin position="119"/>
        <end position="140"/>
    </location>
</feature>
<dbReference type="OMA" id="FRRENCL"/>
<dbReference type="EMBL" id="CAJJDM010000063">
    <property type="protein sequence ID" value="CAD8079794.1"/>
    <property type="molecule type" value="Genomic_DNA"/>
</dbReference>
<keyword evidence="3" id="KW-1185">Reference proteome</keyword>
<protein>
    <recommendedName>
        <fullName evidence="4">Transmembrane protein</fullName>
    </recommendedName>
</protein>
<comment type="caution">
    <text evidence="2">The sequence shown here is derived from an EMBL/GenBank/DDBJ whole genome shotgun (WGS) entry which is preliminary data.</text>
</comment>
<feature type="transmembrane region" description="Helical" evidence="1">
    <location>
        <begin position="93"/>
        <end position="112"/>
    </location>
</feature>
<keyword evidence="1" id="KW-0812">Transmembrane</keyword>
<name>A0A8S1MXU9_PARPR</name>
<keyword evidence="1" id="KW-0472">Membrane</keyword>
<organism evidence="2 3">
    <name type="scientific">Paramecium primaurelia</name>
    <dbReference type="NCBI Taxonomy" id="5886"/>
    <lineage>
        <taxon>Eukaryota</taxon>
        <taxon>Sar</taxon>
        <taxon>Alveolata</taxon>
        <taxon>Ciliophora</taxon>
        <taxon>Intramacronucleata</taxon>
        <taxon>Oligohymenophorea</taxon>
        <taxon>Peniculida</taxon>
        <taxon>Parameciidae</taxon>
        <taxon>Paramecium</taxon>
    </lineage>
</organism>
<keyword evidence="1" id="KW-1133">Transmembrane helix</keyword>
<proteinExistence type="predicted"/>
<dbReference type="Proteomes" id="UP000688137">
    <property type="component" value="Unassembled WGS sequence"/>
</dbReference>
<evidence type="ECO:0008006" key="4">
    <source>
        <dbReference type="Google" id="ProtNLM"/>
    </source>
</evidence>
<feature type="transmembrane region" description="Helical" evidence="1">
    <location>
        <begin position="38"/>
        <end position="59"/>
    </location>
</feature>
<evidence type="ECO:0000256" key="1">
    <source>
        <dbReference type="SAM" id="Phobius"/>
    </source>
</evidence>
<feature type="transmembrane region" description="Helical" evidence="1">
    <location>
        <begin position="152"/>
        <end position="171"/>
    </location>
</feature>
<evidence type="ECO:0000313" key="2">
    <source>
        <dbReference type="EMBL" id="CAD8079794.1"/>
    </source>
</evidence>
<gene>
    <name evidence="2" type="ORF">PPRIM_AZ9-3.1.T0620204</name>
</gene>
<evidence type="ECO:0000313" key="3">
    <source>
        <dbReference type="Proteomes" id="UP000688137"/>
    </source>
</evidence>
<accession>A0A8S1MXU9</accession>
<dbReference type="AlphaFoldDB" id="A0A8S1MXU9"/>
<feature type="transmembrane region" description="Helical" evidence="1">
    <location>
        <begin position="66"/>
        <end position="87"/>
    </location>
</feature>
<feature type="transmembrane region" description="Helical" evidence="1">
    <location>
        <begin position="7"/>
        <end position="26"/>
    </location>
</feature>
<reference evidence="2" key="1">
    <citation type="submission" date="2021-01" db="EMBL/GenBank/DDBJ databases">
        <authorList>
            <consortium name="Genoscope - CEA"/>
            <person name="William W."/>
        </authorList>
    </citation>
    <scope>NUCLEOTIDE SEQUENCE</scope>
</reference>
<sequence>MQSMCFFAIPQFHVLTSLFCLIYFAIQLENYSDELPSQLLLIIQFLICQIILGLAFIRLKRKIKKPYIICLVFLFVGISLYLIIVNIKRGDCLVLIIFEFLSIGMISSLVLFSNKLIGIAIQIQIYIIAIGIDLMSFYLYYYMDNFNLNRSISILGSSVMEMITLILCIICQLNPQKRFANEVHLVIGFYIFCELFVSCTFVAECVNQGINIYLIGLTILKISNIFLDLILYSFVKLNYPENQIKSGRVDIENPPQNTYIKSVATRETFSEDQNTLKKSVQEPIHLIREACPSIQWIQYLLKIY</sequence>
<feature type="transmembrane region" description="Helical" evidence="1">
    <location>
        <begin position="183"/>
        <end position="203"/>
    </location>
</feature>
<feature type="transmembrane region" description="Helical" evidence="1">
    <location>
        <begin position="209"/>
        <end position="235"/>
    </location>
</feature>